<evidence type="ECO:0000313" key="2">
    <source>
        <dbReference type="Proteomes" id="UP001060085"/>
    </source>
</evidence>
<name>A0ACC0BFP1_CATRO</name>
<accession>A0ACC0BFP1</accession>
<proteinExistence type="predicted"/>
<organism evidence="1 2">
    <name type="scientific">Catharanthus roseus</name>
    <name type="common">Madagascar periwinkle</name>
    <name type="synonym">Vinca rosea</name>
    <dbReference type="NCBI Taxonomy" id="4058"/>
    <lineage>
        <taxon>Eukaryota</taxon>
        <taxon>Viridiplantae</taxon>
        <taxon>Streptophyta</taxon>
        <taxon>Embryophyta</taxon>
        <taxon>Tracheophyta</taxon>
        <taxon>Spermatophyta</taxon>
        <taxon>Magnoliopsida</taxon>
        <taxon>eudicotyledons</taxon>
        <taxon>Gunneridae</taxon>
        <taxon>Pentapetalae</taxon>
        <taxon>asterids</taxon>
        <taxon>lamiids</taxon>
        <taxon>Gentianales</taxon>
        <taxon>Apocynaceae</taxon>
        <taxon>Rauvolfioideae</taxon>
        <taxon>Vinceae</taxon>
        <taxon>Catharanthinae</taxon>
        <taxon>Catharanthus</taxon>
    </lineage>
</organism>
<keyword evidence="2" id="KW-1185">Reference proteome</keyword>
<evidence type="ECO:0000313" key="1">
    <source>
        <dbReference type="EMBL" id="KAI5671459.1"/>
    </source>
</evidence>
<protein>
    <submittedName>
        <fullName evidence="1">Uncharacterized protein</fullName>
    </submittedName>
</protein>
<reference evidence="2" key="1">
    <citation type="journal article" date="2023" name="Nat. Plants">
        <title>Single-cell RNA sequencing provides a high-resolution roadmap for understanding the multicellular compartmentation of specialized metabolism.</title>
        <authorList>
            <person name="Sun S."/>
            <person name="Shen X."/>
            <person name="Li Y."/>
            <person name="Li Y."/>
            <person name="Wang S."/>
            <person name="Li R."/>
            <person name="Zhang H."/>
            <person name="Shen G."/>
            <person name="Guo B."/>
            <person name="Wei J."/>
            <person name="Xu J."/>
            <person name="St-Pierre B."/>
            <person name="Chen S."/>
            <person name="Sun C."/>
        </authorList>
    </citation>
    <scope>NUCLEOTIDE SEQUENCE [LARGE SCALE GENOMIC DNA]</scope>
</reference>
<dbReference type="EMBL" id="CM044703">
    <property type="protein sequence ID" value="KAI5671459.1"/>
    <property type="molecule type" value="Genomic_DNA"/>
</dbReference>
<dbReference type="Proteomes" id="UP001060085">
    <property type="component" value="Linkage Group LG03"/>
</dbReference>
<sequence length="159" mass="18261">MRTKMEDALRVSSGKRYGKMKYRSIGKCMYAESDLINQNVYQSKCSSELEQQPSPTWRPVETEEKKAECNLKSIFEEVQNYFREIYFANACVDVPCNSTSKYVPEAISIAGRAKYVIVVAGLDFSQETEDHHRYSLYFTKLSNGSDNACSCCKHKNQLF</sequence>
<comment type="caution">
    <text evidence="1">The sequence shown here is derived from an EMBL/GenBank/DDBJ whole genome shotgun (WGS) entry which is preliminary data.</text>
</comment>
<gene>
    <name evidence="1" type="ORF">M9H77_11823</name>
</gene>